<dbReference type="Pfam" id="PF00196">
    <property type="entry name" value="GerE"/>
    <property type="match status" value="1"/>
</dbReference>
<dbReference type="Proteomes" id="UP001271249">
    <property type="component" value="Unassembled WGS sequence"/>
</dbReference>
<dbReference type="PROSITE" id="PS50043">
    <property type="entry name" value="HTH_LUXR_2"/>
    <property type="match status" value="1"/>
</dbReference>
<dbReference type="InterPro" id="IPR051015">
    <property type="entry name" value="EvgA-like"/>
</dbReference>
<evidence type="ECO:0000259" key="2">
    <source>
        <dbReference type="PROSITE" id="PS50043"/>
    </source>
</evidence>
<dbReference type="PRINTS" id="PR00038">
    <property type="entry name" value="HTHLUXR"/>
</dbReference>
<evidence type="ECO:0000313" key="4">
    <source>
        <dbReference type="Proteomes" id="UP001271249"/>
    </source>
</evidence>
<protein>
    <submittedName>
        <fullName evidence="3">Response regulator transcription factor</fullName>
    </submittedName>
</protein>
<organism evidence="3 4">
    <name type="scientific">Mesorhizobium captivum</name>
    <dbReference type="NCBI Taxonomy" id="3072319"/>
    <lineage>
        <taxon>Bacteria</taxon>
        <taxon>Pseudomonadati</taxon>
        <taxon>Pseudomonadota</taxon>
        <taxon>Alphaproteobacteria</taxon>
        <taxon>Hyphomicrobiales</taxon>
        <taxon>Phyllobacteriaceae</taxon>
        <taxon>Mesorhizobium</taxon>
    </lineage>
</organism>
<proteinExistence type="predicted"/>
<comment type="caution">
    <text evidence="3">The sequence shown here is derived from an EMBL/GenBank/DDBJ whole genome shotgun (WGS) entry which is preliminary data.</text>
</comment>
<keyword evidence="4" id="KW-1185">Reference proteome</keyword>
<dbReference type="EMBL" id="JAVIJC010000005">
    <property type="protein sequence ID" value="MDX8491181.1"/>
    <property type="molecule type" value="Genomic_DNA"/>
</dbReference>
<evidence type="ECO:0000313" key="3">
    <source>
        <dbReference type="EMBL" id="MDX8491181.1"/>
    </source>
</evidence>
<dbReference type="CDD" id="cd06170">
    <property type="entry name" value="LuxR_C_like"/>
    <property type="match status" value="1"/>
</dbReference>
<dbReference type="SUPFAM" id="SSF46894">
    <property type="entry name" value="C-terminal effector domain of the bipartite response regulators"/>
    <property type="match status" value="1"/>
</dbReference>
<dbReference type="PROSITE" id="PS00622">
    <property type="entry name" value="HTH_LUXR_1"/>
    <property type="match status" value="1"/>
</dbReference>
<dbReference type="SUPFAM" id="SSF52172">
    <property type="entry name" value="CheY-like"/>
    <property type="match status" value="1"/>
</dbReference>
<gene>
    <name evidence="3" type="ORF">RFN29_06275</name>
</gene>
<evidence type="ECO:0000256" key="1">
    <source>
        <dbReference type="SAM" id="MobiDB-lite"/>
    </source>
</evidence>
<name>A0ABU4YWV3_9HYPH</name>
<sequence length="279" mass="29859">MPSTWLCEGANTKREKARSAAERSKKAMGHPQISDFWSDATGPVPNGHLPSATGLNRSDAEEGQPSEGLVVIVDKRALERECLARGLIEHNPALRVSAVGSLDEIQRSDGEAEPSAILVILGARKVTDQSVRAELVHFIGEVGAVPVIVVVDSDEPGEILAALECGARGYIPTSVKVKVAAEAIGLARAGGIFVPASCVLALREIIHSTANGARPLTGMFTTREAAVVEALRKGKANKIIAYELNLCESTVKVHIRNIMKKLKATNRTEVAYKLRQMML</sequence>
<reference evidence="3 4" key="1">
    <citation type="submission" date="2023-08" db="EMBL/GenBank/DDBJ databases">
        <title>Implementing the SeqCode for naming new Mesorhizobium species isolated from Vachellia karroo root nodules.</title>
        <authorList>
            <person name="Van Lill M."/>
        </authorList>
    </citation>
    <scope>NUCLEOTIDE SEQUENCE [LARGE SCALE GENOMIC DNA]</scope>
    <source>
        <strain evidence="3 4">VK22B</strain>
    </source>
</reference>
<dbReference type="InterPro" id="IPR000792">
    <property type="entry name" value="Tscrpt_reg_LuxR_C"/>
</dbReference>
<feature type="domain" description="HTH luxR-type" evidence="2">
    <location>
        <begin position="213"/>
        <end position="278"/>
    </location>
</feature>
<feature type="compositionally biased region" description="Basic and acidic residues" evidence="1">
    <location>
        <begin position="11"/>
        <end position="25"/>
    </location>
</feature>
<accession>A0ABU4YWV3</accession>
<dbReference type="InterPro" id="IPR011006">
    <property type="entry name" value="CheY-like_superfamily"/>
</dbReference>
<feature type="region of interest" description="Disordered" evidence="1">
    <location>
        <begin position="1"/>
        <end position="64"/>
    </location>
</feature>
<dbReference type="InterPro" id="IPR016032">
    <property type="entry name" value="Sig_transdc_resp-reg_C-effctor"/>
</dbReference>
<dbReference type="RefSeq" id="WP_320225257.1">
    <property type="nucleotide sequence ID" value="NZ_JAVIJC010000005.1"/>
</dbReference>
<dbReference type="SMART" id="SM00421">
    <property type="entry name" value="HTH_LUXR"/>
    <property type="match status" value="1"/>
</dbReference>
<dbReference type="PANTHER" id="PTHR45566:SF1">
    <property type="entry name" value="HTH-TYPE TRANSCRIPTIONAL REGULATOR YHJB-RELATED"/>
    <property type="match status" value="1"/>
</dbReference>
<dbReference type="PANTHER" id="PTHR45566">
    <property type="entry name" value="HTH-TYPE TRANSCRIPTIONAL REGULATOR YHJB-RELATED"/>
    <property type="match status" value="1"/>
</dbReference>
<dbReference type="Gene3D" id="3.40.50.2300">
    <property type="match status" value="1"/>
</dbReference>